<protein>
    <submittedName>
        <fullName evidence="2">Uncharacterized protein</fullName>
    </submittedName>
</protein>
<proteinExistence type="predicted"/>
<evidence type="ECO:0000256" key="1">
    <source>
        <dbReference type="SAM" id="MobiDB-lite"/>
    </source>
</evidence>
<sequence>TVPLCACILGNLPPTMERALASAWEEDGAIARETKDEGDRGRWKTGREAVQKGRHKPPLSSTEPDPVDTACDEPRRLFKATNVSFPLSPGEEYKARKGFEMEQG</sequence>
<feature type="non-terminal residue" evidence="2">
    <location>
        <position position="1"/>
    </location>
</feature>
<dbReference type="AlphaFoldDB" id="A0AAD6B1U8"/>
<evidence type="ECO:0000313" key="2">
    <source>
        <dbReference type="EMBL" id="KAJ4934101.1"/>
    </source>
</evidence>
<feature type="compositionally biased region" description="Basic and acidic residues" evidence="1">
    <location>
        <begin position="30"/>
        <end position="51"/>
    </location>
</feature>
<gene>
    <name evidence="2" type="ORF">JOQ06_006908</name>
</gene>
<dbReference type="Proteomes" id="UP001219934">
    <property type="component" value="Unassembled WGS sequence"/>
</dbReference>
<accession>A0AAD6B1U8</accession>
<feature type="region of interest" description="Disordered" evidence="1">
    <location>
        <begin position="30"/>
        <end position="71"/>
    </location>
</feature>
<name>A0AAD6B1U8_9TELE</name>
<organism evidence="2 3">
    <name type="scientific">Pogonophryne albipinna</name>
    <dbReference type="NCBI Taxonomy" id="1090488"/>
    <lineage>
        <taxon>Eukaryota</taxon>
        <taxon>Metazoa</taxon>
        <taxon>Chordata</taxon>
        <taxon>Craniata</taxon>
        <taxon>Vertebrata</taxon>
        <taxon>Euteleostomi</taxon>
        <taxon>Actinopterygii</taxon>
        <taxon>Neopterygii</taxon>
        <taxon>Teleostei</taxon>
        <taxon>Neoteleostei</taxon>
        <taxon>Acanthomorphata</taxon>
        <taxon>Eupercaria</taxon>
        <taxon>Perciformes</taxon>
        <taxon>Notothenioidei</taxon>
        <taxon>Pogonophryne</taxon>
    </lineage>
</organism>
<reference evidence="2" key="1">
    <citation type="submission" date="2022-11" db="EMBL/GenBank/DDBJ databases">
        <title>Chromosome-level genome of Pogonophryne albipinna.</title>
        <authorList>
            <person name="Jo E."/>
        </authorList>
    </citation>
    <scope>NUCLEOTIDE SEQUENCE</scope>
    <source>
        <strain evidence="2">SGF0006</strain>
        <tissue evidence="2">Muscle</tissue>
    </source>
</reference>
<keyword evidence="3" id="KW-1185">Reference proteome</keyword>
<comment type="caution">
    <text evidence="2">The sequence shown here is derived from an EMBL/GenBank/DDBJ whole genome shotgun (WGS) entry which is preliminary data.</text>
</comment>
<dbReference type="EMBL" id="JAPTMU010000012">
    <property type="protein sequence ID" value="KAJ4934101.1"/>
    <property type="molecule type" value="Genomic_DNA"/>
</dbReference>
<evidence type="ECO:0000313" key="3">
    <source>
        <dbReference type="Proteomes" id="UP001219934"/>
    </source>
</evidence>
<feature type="non-terminal residue" evidence="2">
    <location>
        <position position="104"/>
    </location>
</feature>